<dbReference type="VEuPathDB" id="FungiDB:SDRG_11208"/>
<dbReference type="PROSITE" id="PS51203">
    <property type="entry name" value="CS"/>
    <property type="match status" value="1"/>
</dbReference>
<comment type="subcellular location">
    <subcellularLocation>
        <location evidence="1">Cytoplasm</location>
    </subcellularLocation>
</comment>
<evidence type="ECO:0000313" key="6">
    <source>
        <dbReference type="EMBL" id="EQC31021.1"/>
    </source>
</evidence>
<reference evidence="6 7" key="1">
    <citation type="submission" date="2012-04" db="EMBL/GenBank/DDBJ databases">
        <title>The Genome Sequence of Saprolegnia declina VS20.</title>
        <authorList>
            <consortium name="The Broad Institute Genome Sequencing Platform"/>
            <person name="Russ C."/>
            <person name="Nusbaum C."/>
            <person name="Tyler B."/>
            <person name="van West P."/>
            <person name="Dieguez-Uribeondo J."/>
            <person name="de Bruijn I."/>
            <person name="Tripathy S."/>
            <person name="Jiang R."/>
            <person name="Young S.K."/>
            <person name="Zeng Q."/>
            <person name="Gargeya S."/>
            <person name="Fitzgerald M."/>
            <person name="Haas B."/>
            <person name="Abouelleil A."/>
            <person name="Alvarado L."/>
            <person name="Arachchi H.M."/>
            <person name="Berlin A."/>
            <person name="Chapman S.B."/>
            <person name="Goldberg J."/>
            <person name="Griggs A."/>
            <person name="Gujja S."/>
            <person name="Hansen M."/>
            <person name="Howarth C."/>
            <person name="Imamovic A."/>
            <person name="Larimer J."/>
            <person name="McCowen C."/>
            <person name="Montmayeur A."/>
            <person name="Murphy C."/>
            <person name="Neiman D."/>
            <person name="Pearson M."/>
            <person name="Priest M."/>
            <person name="Roberts A."/>
            <person name="Saif S."/>
            <person name="Shea T."/>
            <person name="Sisk P."/>
            <person name="Sykes S."/>
            <person name="Wortman J."/>
            <person name="Nusbaum C."/>
            <person name="Birren B."/>
        </authorList>
    </citation>
    <scope>NUCLEOTIDE SEQUENCE [LARGE SCALE GENOMIC DNA]</scope>
    <source>
        <strain evidence="6 7">VS20</strain>
    </source>
</reference>
<dbReference type="OMA" id="EINIEMP"/>
<dbReference type="InterPro" id="IPR008978">
    <property type="entry name" value="HSP20-like_chaperone"/>
</dbReference>
<dbReference type="AlphaFoldDB" id="T0Q8R3"/>
<evidence type="ECO:0000256" key="3">
    <source>
        <dbReference type="ARBA" id="ARBA00022553"/>
    </source>
</evidence>
<keyword evidence="3" id="KW-0597">Phosphoprotein</keyword>
<dbReference type="Proteomes" id="UP000030762">
    <property type="component" value="Unassembled WGS sequence"/>
</dbReference>
<dbReference type="InterPro" id="IPR025934">
    <property type="entry name" value="NudC_N_dom"/>
</dbReference>
<sequence length="258" mass="28314">MQARYDDALMGIVQKEGSIHGLLHVFFDFLHRNTDFYVVSDNPQRQMGFAPGVAQNLVLQSFQRFPMKPLDAVPVRAPPAATVQPPPTQQPDTRPIALTDDGKQVPEGNGGRTDKYSWTQSLQELTVTIPVPAGTKSRDLDVRMTSASVHVAIKGHSAPLVHGTFPGKIKVEESLWSLDSSEAVVLSLEKATPKTWWKSVLEGDAEIDTTKVDSTMHISDYDPVTQGAIRKVMYEQRHGGSGSSDAKYPPMNDGPPRL</sequence>
<dbReference type="Gene3D" id="2.60.40.790">
    <property type="match status" value="1"/>
</dbReference>
<dbReference type="FunFam" id="2.60.40.790:FF:000001">
    <property type="entry name" value="Nuclear migration protein nudC"/>
    <property type="match status" value="1"/>
</dbReference>
<dbReference type="GeneID" id="19951935"/>
<feature type="region of interest" description="Disordered" evidence="4">
    <location>
        <begin position="77"/>
        <end position="115"/>
    </location>
</feature>
<dbReference type="FunCoup" id="T0Q8R3">
    <property type="interactions" value="75"/>
</dbReference>
<dbReference type="CDD" id="cd06467">
    <property type="entry name" value="p23_NUDC_like"/>
    <property type="match status" value="1"/>
</dbReference>
<dbReference type="InParanoid" id="T0Q8R3"/>
<proteinExistence type="predicted"/>
<keyword evidence="7" id="KW-1185">Reference proteome</keyword>
<evidence type="ECO:0000256" key="2">
    <source>
        <dbReference type="ARBA" id="ARBA00022490"/>
    </source>
</evidence>
<dbReference type="InterPro" id="IPR037898">
    <property type="entry name" value="NudC_fam"/>
</dbReference>
<evidence type="ECO:0000313" key="7">
    <source>
        <dbReference type="Proteomes" id="UP000030762"/>
    </source>
</evidence>
<dbReference type="STRING" id="1156394.T0Q8R3"/>
<name>T0Q8R3_SAPDV</name>
<feature type="region of interest" description="Disordered" evidence="4">
    <location>
        <begin position="237"/>
        <end position="258"/>
    </location>
</feature>
<dbReference type="OrthoDB" id="416217at2759"/>
<dbReference type="Pfam" id="PF04969">
    <property type="entry name" value="CS"/>
    <property type="match status" value="1"/>
</dbReference>
<dbReference type="PANTHER" id="PTHR12356">
    <property type="entry name" value="NUCLEAR MOVEMENT PROTEIN NUDC"/>
    <property type="match status" value="1"/>
</dbReference>
<dbReference type="GO" id="GO:0006457">
    <property type="term" value="P:protein folding"/>
    <property type="evidence" value="ECO:0007669"/>
    <property type="project" value="TreeGrafter"/>
</dbReference>
<evidence type="ECO:0000256" key="1">
    <source>
        <dbReference type="ARBA" id="ARBA00004496"/>
    </source>
</evidence>
<evidence type="ECO:0000259" key="5">
    <source>
        <dbReference type="PROSITE" id="PS51203"/>
    </source>
</evidence>
<dbReference type="Pfam" id="PF14050">
    <property type="entry name" value="Nudc_N"/>
    <property type="match status" value="1"/>
</dbReference>
<dbReference type="EMBL" id="JH767171">
    <property type="protein sequence ID" value="EQC31021.1"/>
    <property type="molecule type" value="Genomic_DNA"/>
</dbReference>
<dbReference type="SUPFAM" id="SSF49764">
    <property type="entry name" value="HSP20-like chaperones"/>
    <property type="match status" value="1"/>
</dbReference>
<dbReference type="GO" id="GO:0051082">
    <property type="term" value="F:unfolded protein binding"/>
    <property type="evidence" value="ECO:0007669"/>
    <property type="project" value="TreeGrafter"/>
</dbReference>
<dbReference type="RefSeq" id="XP_008615460.1">
    <property type="nucleotide sequence ID" value="XM_008617238.1"/>
</dbReference>
<accession>T0Q8R3</accession>
<keyword evidence="2" id="KW-0963">Cytoplasm</keyword>
<organism evidence="6 7">
    <name type="scientific">Saprolegnia diclina (strain VS20)</name>
    <dbReference type="NCBI Taxonomy" id="1156394"/>
    <lineage>
        <taxon>Eukaryota</taxon>
        <taxon>Sar</taxon>
        <taxon>Stramenopiles</taxon>
        <taxon>Oomycota</taxon>
        <taxon>Saprolegniomycetes</taxon>
        <taxon>Saprolegniales</taxon>
        <taxon>Saprolegniaceae</taxon>
        <taxon>Saprolegnia</taxon>
    </lineage>
</organism>
<dbReference type="eggNOG" id="KOG2265">
    <property type="taxonomic scope" value="Eukaryota"/>
</dbReference>
<feature type="domain" description="CS" evidence="5">
    <location>
        <begin position="111"/>
        <end position="201"/>
    </location>
</feature>
<dbReference type="PANTHER" id="PTHR12356:SF17">
    <property type="entry name" value="CS DOMAIN-CONTAINING PROTEIN"/>
    <property type="match status" value="1"/>
</dbReference>
<evidence type="ECO:0000256" key="4">
    <source>
        <dbReference type="SAM" id="MobiDB-lite"/>
    </source>
</evidence>
<gene>
    <name evidence="6" type="ORF">SDRG_11208</name>
</gene>
<dbReference type="GO" id="GO:0005737">
    <property type="term" value="C:cytoplasm"/>
    <property type="evidence" value="ECO:0007669"/>
    <property type="project" value="UniProtKB-SubCell"/>
</dbReference>
<dbReference type="InterPro" id="IPR007052">
    <property type="entry name" value="CS_dom"/>
</dbReference>
<protein>
    <recommendedName>
        <fullName evidence="5">CS domain-containing protein</fullName>
    </recommendedName>
</protein>